<dbReference type="KEGG" id="hlr:HALLA_06370"/>
<dbReference type="AlphaFoldDB" id="W0JU36"/>
<name>W0JU36_9EURY</name>
<dbReference type="EMBL" id="CP007055">
    <property type="protein sequence ID" value="AHG00765.1"/>
    <property type="molecule type" value="Genomic_DNA"/>
</dbReference>
<sequence>MTRRVCRGSLSSPEATQTLFERTGRGVDVSMRNDRTAWAMLFLQTVGQGRMDDSLDSVGWFAND</sequence>
<dbReference type="HOGENOM" id="CLU_2856985_0_0_2"/>
<keyword evidence="2" id="KW-1185">Reference proteome</keyword>
<proteinExistence type="predicted"/>
<evidence type="ECO:0000313" key="1">
    <source>
        <dbReference type="EMBL" id="AHG00765.1"/>
    </source>
</evidence>
<organism evidence="1 2">
    <name type="scientific">Halostagnicola larsenii XH-48</name>
    <dbReference type="NCBI Taxonomy" id="797299"/>
    <lineage>
        <taxon>Archaea</taxon>
        <taxon>Methanobacteriati</taxon>
        <taxon>Methanobacteriota</taxon>
        <taxon>Stenosarchaea group</taxon>
        <taxon>Halobacteria</taxon>
        <taxon>Halobacteriales</taxon>
        <taxon>Natrialbaceae</taxon>
        <taxon>Halostagnicola</taxon>
    </lineage>
</organism>
<evidence type="ECO:0000313" key="2">
    <source>
        <dbReference type="Proteomes" id="UP000019024"/>
    </source>
</evidence>
<reference evidence="1 2" key="1">
    <citation type="submission" date="2014-01" db="EMBL/GenBank/DDBJ databases">
        <authorList>
            <consortium name="DOE Joint Genome Institute"/>
            <person name="Anderson I."/>
            <person name="Huntemann M."/>
            <person name="Han J."/>
            <person name="Chen A."/>
            <person name="Kyrpides N."/>
            <person name="Mavromatis K."/>
            <person name="Markowitz V."/>
            <person name="Palaniappan K."/>
            <person name="Ivanova N."/>
            <person name="Schaumberg A."/>
            <person name="Pati A."/>
            <person name="Liolios K."/>
            <person name="Nordberg H.P."/>
            <person name="Cantor M.N."/>
            <person name="Hua S.X."/>
            <person name="Woyke T."/>
        </authorList>
    </citation>
    <scope>NUCLEOTIDE SEQUENCE [LARGE SCALE GENOMIC DNA]</scope>
    <source>
        <strain evidence="1 2">XH-48</strain>
    </source>
</reference>
<dbReference type="Proteomes" id="UP000019024">
    <property type="component" value="Chromosome"/>
</dbReference>
<dbReference type="STRING" id="797299.HALLA_06370"/>
<gene>
    <name evidence="1" type="ORF">HALLA_06370</name>
</gene>
<accession>W0JU36</accession>
<protein>
    <submittedName>
        <fullName evidence="1">Uncharacterized protein</fullName>
    </submittedName>
</protein>